<evidence type="ECO:0000313" key="4">
    <source>
        <dbReference type="Proteomes" id="UP000306050"/>
    </source>
</evidence>
<keyword evidence="2" id="KW-1133">Transmembrane helix</keyword>
<feature type="compositionally biased region" description="Basic and acidic residues" evidence="1">
    <location>
        <begin position="698"/>
        <end position="714"/>
    </location>
</feature>
<keyword evidence="2" id="KW-0812">Transmembrane</keyword>
<feature type="compositionally biased region" description="Polar residues" evidence="1">
    <location>
        <begin position="131"/>
        <end position="148"/>
    </location>
</feature>
<feature type="compositionally biased region" description="Polar residues" evidence="1">
    <location>
        <begin position="173"/>
        <end position="186"/>
    </location>
</feature>
<dbReference type="EMBL" id="SRRM01000012">
    <property type="protein sequence ID" value="TKY87814.1"/>
    <property type="molecule type" value="Genomic_DNA"/>
</dbReference>
<feature type="compositionally biased region" description="Low complexity" evidence="1">
    <location>
        <begin position="890"/>
        <end position="901"/>
    </location>
</feature>
<feature type="region of interest" description="Disordered" evidence="1">
    <location>
        <begin position="395"/>
        <end position="425"/>
    </location>
</feature>
<comment type="caution">
    <text evidence="3">The sequence shown here is derived from an EMBL/GenBank/DDBJ whole genome shotgun (WGS) entry which is preliminary data.</text>
</comment>
<proteinExistence type="predicted"/>
<keyword evidence="2" id="KW-0472">Membrane</keyword>
<dbReference type="Proteomes" id="UP000306050">
    <property type="component" value="Chromosome SGRAM_20"/>
</dbReference>
<feature type="region of interest" description="Disordered" evidence="1">
    <location>
        <begin position="437"/>
        <end position="467"/>
    </location>
</feature>
<evidence type="ECO:0000313" key="3">
    <source>
        <dbReference type="EMBL" id="TKY87814.1"/>
    </source>
</evidence>
<dbReference type="PANTHER" id="PTHR15678">
    <property type="entry name" value="ANTIGEN MLAA-22-RELATED"/>
    <property type="match status" value="1"/>
</dbReference>
<feature type="compositionally biased region" description="Basic and acidic residues" evidence="1">
    <location>
        <begin position="437"/>
        <end position="448"/>
    </location>
</feature>
<dbReference type="GeneID" id="40726290"/>
<feature type="region of interest" description="Disordered" evidence="1">
    <location>
        <begin position="698"/>
        <end position="719"/>
    </location>
</feature>
<evidence type="ECO:0000256" key="1">
    <source>
        <dbReference type="SAM" id="MobiDB-lite"/>
    </source>
</evidence>
<feature type="compositionally biased region" description="Polar residues" evidence="1">
    <location>
        <begin position="980"/>
        <end position="991"/>
    </location>
</feature>
<dbReference type="RefSeq" id="XP_029739799.1">
    <property type="nucleotide sequence ID" value="XM_029883993.1"/>
</dbReference>
<gene>
    <name evidence="3" type="ORF">EX895_003395</name>
</gene>
<feature type="compositionally biased region" description="Low complexity" evidence="1">
    <location>
        <begin position="409"/>
        <end position="420"/>
    </location>
</feature>
<dbReference type="PANTHER" id="PTHR15678:SF6">
    <property type="entry name" value="BRIDGE-LIKE LIPID TRANSFER PROTEIN FAMILY MEMBER 2"/>
    <property type="match status" value="1"/>
</dbReference>
<accession>A0A4U7KTE0</accession>
<protein>
    <submittedName>
        <fullName evidence="3">Uncharacterized protein</fullName>
    </submittedName>
</protein>
<feature type="region of interest" description="Disordered" evidence="1">
    <location>
        <begin position="958"/>
        <end position="995"/>
    </location>
</feature>
<feature type="transmembrane region" description="Helical" evidence="2">
    <location>
        <begin position="15"/>
        <end position="37"/>
    </location>
</feature>
<feature type="region of interest" description="Disordered" evidence="1">
    <location>
        <begin position="173"/>
        <end position="219"/>
    </location>
</feature>
<reference evidence="3 4" key="1">
    <citation type="submission" date="2019-05" db="EMBL/GenBank/DDBJ databases">
        <title>Sporisorium graminicola CBS 10092 draft sequencing and annotation.</title>
        <authorList>
            <person name="Solano-Gonzalez S."/>
            <person name="Caddick M.X."/>
            <person name="Darby A."/>
        </authorList>
    </citation>
    <scope>NUCLEOTIDE SEQUENCE [LARGE SCALE GENOMIC DNA]</scope>
    <source>
        <strain evidence="3 4">CBS 10092</strain>
    </source>
</reference>
<feature type="compositionally biased region" description="Basic and acidic residues" evidence="1">
    <location>
        <begin position="964"/>
        <end position="977"/>
    </location>
</feature>
<dbReference type="InterPro" id="IPR045167">
    <property type="entry name" value="Hobbit"/>
</dbReference>
<dbReference type="OrthoDB" id="1562405at2759"/>
<feature type="region of interest" description="Disordered" evidence="1">
    <location>
        <begin position="131"/>
        <end position="152"/>
    </location>
</feature>
<feature type="compositionally biased region" description="Polar residues" evidence="1">
    <location>
        <begin position="395"/>
        <end position="408"/>
    </location>
</feature>
<feature type="compositionally biased region" description="Polar residues" evidence="1">
    <location>
        <begin position="306"/>
        <end position="321"/>
    </location>
</feature>
<organism evidence="3 4">
    <name type="scientific">Sporisorium graminicola</name>
    <dbReference type="NCBI Taxonomy" id="280036"/>
    <lineage>
        <taxon>Eukaryota</taxon>
        <taxon>Fungi</taxon>
        <taxon>Dikarya</taxon>
        <taxon>Basidiomycota</taxon>
        <taxon>Ustilaginomycotina</taxon>
        <taxon>Ustilaginomycetes</taxon>
        <taxon>Ustilaginales</taxon>
        <taxon>Ustilaginaceae</taxon>
        <taxon>Sporisorium</taxon>
    </lineage>
</organism>
<evidence type="ECO:0000256" key="2">
    <source>
        <dbReference type="SAM" id="Phobius"/>
    </source>
</evidence>
<name>A0A4U7KTE0_9BASI</name>
<sequence>MSSVKPSSSSAPYTVWSIVWTFLLGLFLTAIFFRSLLPRLPQILFRGRLRIRRVGVRGIRGIEYRSKGFHNNSAAFSRHEDQVQIKVQRVYASFHLPYFLRSTKKCPGVVARTSGAIVTVHVQGVGVCLPRSQQHARQSTKTSQTPSSIAAGDVHDPIEHITPEQQEEARLQQLMSSPPMSPTLQSERPLASSFLSAPSNSDSRDRVQRVQTPDPPQGSSLYLTCQRAGLMSIHSVLRLASWVRSAALPAMRSIVLRAFRAALFILTSGIPVLTSLISIEVDHIEVYIQEAEAVARIGRAGLTFSMSPGSRPSHPGASNAQEDPEVAHRASSYFQTLSWSNFSDTMRSMPTKVGSGARDVATYLVAGISPSFISAHLRIDSIDLFEASFSPDAIRSSSSIPKSQQYGASPSSRPTTPLSSQAFAGQGVLSPTHSEKELGVAASSHDDSFEWSSHPARPNQARSASESVSRKLPSASLRGFAHLWADWALEPLVDSNFQADSGWTRQHLDEGVSHQQLQAIPAAARIASISGLTELTASLLVGSDLALGEDCTLAARLVLGNLSLGLDAAHRVMCIIEERKARRSGWAPKHKDGPNEQRSVLSKHLVQQRPSAATKALRMVSSAALSLPSVRITASSDALLSSISDCADDTNDEADTDAWLPSREFGISLAGFNLELKDSEQSDDGHRRWLGTCGLPLQKDKGARGQKKAKDSKSPRWKFRRSSLPHEANAIEHRRIFLTELSLASLDVRCAARERSHSSRLLSVGDLSVVARSSWTPFGLFAASPEVSRLLLEGDPNEHAAVLEATIGGIETDMSLNDITAIIPIADEFGRRRRNKRVQVGIQEPARPKTDLERLRRVPRLAGGFHIERISLLLDASRDKQTEGLEIPPSDSQQGSEGQSSRKFTLTVPNVDFVFLGEYKDEYVKRPAAEKRAAYKALKADSLEWPISGAARLEAAKFNHGPRQSRDWNRQSDKVADQADVSSLPATSRASSYPAERFEETGLTMEETVKRMHEIQKRMDCAQDKTPGTTRRSSLRDTMAKTGKVRTPGYSQRSILAAETCFSLRYQFETSLRIDAIESFLTLSNGPRRCSTSFARPPKDRTAPATEPTQYHLLALHSVELLGSGRIPGRVEPRASPLHPDTPTLSASDTIAEFRANIEDVDIEAWQMPALETYADIGAIIIQSTTARKHAHKRNETNGRNGDVAADDAEAVHDLSVSDDVAKSLVERLPGGLSVYLSIGRTIAHLGGTDRRIQDKIARGVGFEAKRIVVEYAGVTETKTNALPAKTNWGSRTALELSEDLQLQALSLAGRHAH</sequence>
<feature type="region of interest" description="Disordered" evidence="1">
    <location>
        <begin position="883"/>
        <end position="903"/>
    </location>
</feature>
<dbReference type="KEGG" id="sgra:EX895_003395"/>
<feature type="region of interest" description="Disordered" evidence="1">
    <location>
        <begin position="1023"/>
        <end position="1046"/>
    </location>
</feature>
<feature type="region of interest" description="Disordered" evidence="1">
    <location>
        <begin position="306"/>
        <end position="325"/>
    </location>
</feature>
<keyword evidence="4" id="KW-1185">Reference proteome</keyword>